<keyword evidence="3" id="KW-1185">Reference proteome</keyword>
<dbReference type="Gene3D" id="1.10.1040.10">
    <property type="entry name" value="N-(1-d-carboxylethyl)-l-norvaline Dehydrogenase, domain 2"/>
    <property type="match status" value="1"/>
</dbReference>
<evidence type="ECO:0000259" key="1">
    <source>
        <dbReference type="Pfam" id="PF00725"/>
    </source>
</evidence>
<feature type="domain" description="3-hydroxyacyl-CoA dehydrogenase C-terminal" evidence="1">
    <location>
        <begin position="131"/>
        <end position="204"/>
    </location>
</feature>
<comment type="caution">
    <text evidence="2">The sequence shown here is derived from an EMBL/GenBank/DDBJ whole genome shotgun (WGS) entry which is preliminary data.</text>
</comment>
<reference evidence="2 3" key="1">
    <citation type="submission" date="2024-02" db="EMBL/GenBank/DDBJ databases">
        <title>Expansion and revision of Xanthobacter and proposal of Roseixanthobacter gen. nov.</title>
        <authorList>
            <person name="Soltysiak M.P.M."/>
            <person name="Jalihal A."/>
            <person name="Ory A."/>
            <person name="Chrisophersen C."/>
            <person name="Lee A.D."/>
            <person name="Boulton J."/>
            <person name="Springer M."/>
        </authorList>
    </citation>
    <scope>NUCLEOTIDE SEQUENCE [LARGE SCALE GENOMIC DNA]</scope>
    <source>
        <strain evidence="2 3">23A</strain>
    </source>
</reference>
<dbReference type="PANTHER" id="PTHR48075">
    <property type="entry name" value="3-HYDROXYACYL-COA DEHYDROGENASE FAMILY PROTEIN"/>
    <property type="match status" value="1"/>
</dbReference>
<dbReference type="EMBL" id="JBAFVH010000022">
    <property type="protein sequence ID" value="MFG1375137.1"/>
    <property type="molecule type" value="Genomic_DNA"/>
</dbReference>
<dbReference type="Proteomes" id="UP001604002">
    <property type="component" value="Unassembled WGS sequence"/>
</dbReference>
<sequence>MQARILSHGDSRSFPAGDAFLDTHAPDGDVLVVIGAGAGAALAAIDLSTHAAVAVELEGACLGTIIGAPLGEEGGTVVGFARHRTGTGAPTRTVEIVTHPHTSGEALARVTAVFEAAGFVVVTCADRDGRILDRLMRPYFNRALEALDLGLAPAETLDRTLRLGLGYPRGPLEILSEEGLAAHFEVSSRLHAALGERAYLPARRARVAAERAAGQDKELRQ</sequence>
<dbReference type="Pfam" id="PF00725">
    <property type="entry name" value="3HCDH"/>
    <property type="match status" value="1"/>
</dbReference>
<dbReference type="RefSeq" id="WP_393994664.1">
    <property type="nucleotide sequence ID" value="NZ_JBAFVH010000022.1"/>
</dbReference>
<dbReference type="InterPro" id="IPR013328">
    <property type="entry name" value="6PGD_dom2"/>
</dbReference>
<dbReference type="SUPFAM" id="SSF48179">
    <property type="entry name" value="6-phosphogluconate dehydrogenase C-terminal domain-like"/>
    <property type="match status" value="1"/>
</dbReference>
<gene>
    <name evidence="2" type="ORF">V5F32_23430</name>
</gene>
<evidence type="ECO:0000313" key="2">
    <source>
        <dbReference type="EMBL" id="MFG1375137.1"/>
    </source>
</evidence>
<proteinExistence type="predicted"/>
<accession>A0ABW7A571</accession>
<organism evidence="2 3">
    <name type="scientific">Xanthobacter oligotrophicus</name>
    <dbReference type="NCBI Taxonomy" id="2607286"/>
    <lineage>
        <taxon>Bacteria</taxon>
        <taxon>Pseudomonadati</taxon>
        <taxon>Pseudomonadota</taxon>
        <taxon>Alphaproteobacteria</taxon>
        <taxon>Hyphomicrobiales</taxon>
        <taxon>Xanthobacteraceae</taxon>
        <taxon>Xanthobacter</taxon>
    </lineage>
</organism>
<dbReference type="InterPro" id="IPR006108">
    <property type="entry name" value="3HC_DH_C"/>
</dbReference>
<name>A0ABW7A571_9HYPH</name>
<evidence type="ECO:0000313" key="3">
    <source>
        <dbReference type="Proteomes" id="UP001604002"/>
    </source>
</evidence>
<dbReference type="PANTHER" id="PTHR48075:SF5">
    <property type="entry name" value="3-HYDROXYBUTYRYL-COA DEHYDROGENASE"/>
    <property type="match status" value="1"/>
</dbReference>
<dbReference type="InterPro" id="IPR008927">
    <property type="entry name" value="6-PGluconate_DH-like_C_sf"/>
</dbReference>
<protein>
    <submittedName>
        <fullName evidence="2">3-hydroxyacyl-CoA dehydrogenase family protein</fullName>
    </submittedName>
</protein>